<dbReference type="AlphaFoldDB" id="A0A811PU84"/>
<evidence type="ECO:0000256" key="1">
    <source>
        <dbReference type="ARBA" id="ARBA00008908"/>
    </source>
</evidence>
<dbReference type="InterPro" id="IPR042086">
    <property type="entry name" value="MeTrfase_capping"/>
</dbReference>
<dbReference type="InterPro" id="IPR029063">
    <property type="entry name" value="SAM-dependent_MTases_sf"/>
</dbReference>
<dbReference type="Proteomes" id="UP000604825">
    <property type="component" value="Unassembled WGS sequence"/>
</dbReference>
<reference evidence="4" key="1">
    <citation type="submission" date="2020-10" db="EMBL/GenBank/DDBJ databases">
        <authorList>
            <person name="Han B."/>
            <person name="Lu T."/>
            <person name="Zhao Q."/>
            <person name="Huang X."/>
            <person name="Zhao Y."/>
        </authorList>
    </citation>
    <scope>NUCLEOTIDE SEQUENCE</scope>
</reference>
<evidence type="ECO:0000256" key="3">
    <source>
        <dbReference type="ARBA" id="ARBA00022842"/>
    </source>
</evidence>
<keyword evidence="3" id="KW-0460">Magnesium</keyword>
<dbReference type="OrthoDB" id="668107at2759"/>
<dbReference type="GO" id="GO:0008168">
    <property type="term" value="F:methyltransferase activity"/>
    <property type="evidence" value="ECO:0007669"/>
    <property type="project" value="InterPro"/>
</dbReference>
<dbReference type="Pfam" id="PF03492">
    <property type="entry name" value="Methyltransf_7"/>
    <property type="match status" value="1"/>
</dbReference>
<comment type="caution">
    <text evidence="4">The sequence shown here is derived from an EMBL/GenBank/DDBJ whole genome shotgun (WGS) entry which is preliminary data.</text>
</comment>
<protein>
    <submittedName>
        <fullName evidence="4">Uncharacterized protein</fullName>
    </submittedName>
</protein>
<gene>
    <name evidence="4" type="ORF">NCGR_LOCUS30446</name>
</gene>
<evidence type="ECO:0000313" key="5">
    <source>
        <dbReference type="Proteomes" id="UP000604825"/>
    </source>
</evidence>
<keyword evidence="2" id="KW-0479">Metal-binding</keyword>
<evidence type="ECO:0000313" key="4">
    <source>
        <dbReference type="EMBL" id="CAD6246176.1"/>
    </source>
</evidence>
<sequence length="194" mass="22251">MTSPDLIVERLLHQATKLFQFDVAYEDVSRMKEKLDSFNLPFYAPSVDEVRDVIRQSQAFDLIHIHLFESNWDPHDNIEVAVDLIHIHLFESNWDPHDDIEDDGDLVLNGVRSGVNVAKFIKAVIGPLIAHHFGEHVLDDLFELYAKNVVVHLQKVKTKYPVNVVSLKAISRAPKNQQASDKYYSGFAHGHHFM</sequence>
<name>A0A811PU84_9POAL</name>
<dbReference type="SUPFAM" id="SSF53335">
    <property type="entry name" value="S-adenosyl-L-methionine-dependent methyltransferases"/>
    <property type="match status" value="1"/>
</dbReference>
<dbReference type="InterPro" id="IPR005299">
    <property type="entry name" value="MeTrfase_7"/>
</dbReference>
<dbReference type="EMBL" id="CAJGYO010000007">
    <property type="protein sequence ID" value="CAD6246176.1"/>
    <property type="molecule type" value="Genomic_DNA"/>
</dbReference>
<dbReference type="PANTHER" id="PTHR31009">
    <property type="entry name" value="S-ADENOSYL-L-METHIONINE:CARBOXYL METHYLTRANSFERASE FAMILY PROTEIN"/>
    <property type="match status" value="1"/>
</dbReference>
<dbReference type="Gene3D" id="3.40.50.150">
    <property type="entry name" value="Vaccinia Virus protein VP39"/>
    <property type="match status" value="1"/>
</dbReference>
<proteinExistence type="inferred from homology"/>
<organism evidence="4 5">
    <name type="scientific">Miscanthus lutarioriparius</name>
    <dbReference type="NCBI Taxonomy" id="422564"/>
    <lineage>
        <taxon>Eukaryota</taxon>
        <taxon>Viridiplantae</taxon>
        <taxon>Streptophyta</taxon>
        <taxon>Embryophyta</taxon>
        <taxon>Tracheophyta</taxon>
        <taxon>Spermatophyta</taxon>
        <taxon>Magnoliopsida</taxon>
        <taxon>Liliopsida</taxon>
        <taxon>Poales</taxon>
        <taxon>Poaceae</taxon>
        <taxon>PACMAD clade</taxon>
        <taxon>Panicoideae</taxon>
        <taxon>Andropogonodae</taxon>
        <taxon>Andropogoneae</taxon>
        <taxon>Saccharinae</taxon>
        <taxon>Miscanthus</taxon>
    </lineage>
</organism>
<accession>A0A811PU84</accession>
<comment type="similarity">
    <text evidence="1">Belongs to the methyltransferase superfamily. Type-7 methyltransferase family. SABATH subfamily.</text>
</comment>
<keyword evidence="5" id="KW-1185">Reference proteome</keyword>
<dbReference type="GO" id="GO:0046872">
    <property type="term" value="F:metal ion binding"/>
    <property type="evidence" value="ECO:0007669"/>
    <property type="project" value="UniProtKB-KW"/>
</dbReference>
<evidence type="ECO:0000256" key="2">
    <source>
        <dbReference type="ARBA" id="ARBA00022723"/>
    </source>
</evidence>
<dbReference type="Gene3D" id="1.10.1200.270">
    <property type="entry name" value="Methyltransferase, alpha-helical capping domain"/>
    <property type="match status" value="1"/>
</dbReference>